<evidence type="ECO:0000313" key="3">
    <source>
        <dbReference type="Proteomes" id="UP000315295"/>
    </source>
</evidence>
<comment type="caution">
    <text evidence="2">The sequence shown here is derived from an EMBL/GenBank/DDBJ whole genome shotgun (WGS) entry which is preliminary data.</text>
</comment>
<evidence type="ECO:0000256" key="1">
    <source>
        <dbReference type="SAM" id="MobiDB-lite"/>
    </source>
</evidence>
<sequence>MIVTIEQRKPAGREISRTTVPTRANTIRTNKGQQRWGAKTRAKALHTLP</sequence>
<organism evidence="2 3">
    <name type="scientific">Malus baccata</name>
    <name type="common">Siberian crab apple</name>
    <name type="synonym">Pyrus baccata</name>
    <dbReference type="NCBI Taxonomy" id="106549"/>
    <lineage>
        <taxon>Eukaryota</taxon>
        <taxon>Viridiplantae</taxon>
        <taxon>Streptophyta</taxon>
        <taxon>Embryophyta</taxon>
        <taxon>Tracheophyta</taxon>
        <taxon>Spermatophyta</taxon>
        <taxon>Magnoliopsida</taxon>
        <taxon>eudicotyledons</taxon>
        <taxon>Gunneridae</taxon>
        <taxon>Pentapetalae</taxon>
        <taxon>rosids</taxon>
        <taxon>fabids</taxon>
        <taxon>Rosales</taxon>
        <taxon>Rosaceae</taxon>
        <taxon>Amygdaloideae</taxon>
        <taxon>Maleae</taxon>
        <taxon>Malus</taxon>
    </lineage>
</organism>
<proteinExistence type="predicted"/>
<protein>
    <submittedName>
        <fullName evidence="2">Uncharacterized protein</fullName>
    </submittedName>
</protein>
<keyword evidence="3" id="KW-1185">Reference proteome</keyword>
<name>A0A540NDC2_MALBA</name>
<dbReference type="Proteomes" id="UP000315295">
    <property type="component" value="Unassembled WGS sequence"/>
</dbReference>
<evidence type="ECO:0000313" key="2">
    <source>
        <dbReference type="EMBL" id="TQE09044.1"/>
    </source>
</evidence>
<accession>A0A540NDC2</accession>
<reference evidence="2 3" key="1">
    <citation type="journal article" date="2019" name="G3 (Bethesda)">
        <title>Sequencing of a Wild Apple (Malus baccata) Genome Unravels the Differences Between Cultivated and Wild Apple Species Regarding Disease Resistance and Cold Tolerance.</title>
        <authorList>
            <person name="Chen X."/>
        </authorList>
    </citation>
    <scope>NUCLEOTIDE SEQUENCE [LARGE SCALE GENOMIC DNA]</scope>
    <source>
        <strain evidence="3">cv. Shandingzi</strain>
        <tissue evidence="2">Leaves</tissue>
    </source>
</reference>
<gene>
    <name evidence="2" type="ORF">C1H46_005427</name>
</gene>
<feature type="region of interest" description="Disordered" evidence="1">
    <location>
        <begin position="29"/>
        <end position="49"/>
    </location>
</feature>
<feature type="compositionally biased region" description="Basic residues" evidence="1">
    <location>
        <begin position="38"/>
        <end position="49"/>
    </location>
</feature>
<dbReference type="AlphaFoldDB" id="A0A540NDC2"/>
<dbReference type="EMBL" id="VIEB01000062">
    <property type="protein sequence ID" value="TQE09044.1"/>
    <property type="molecule type" value="Genomic_DNA"/>
</dbReference>